<proteinExistence type="predicted"/>
<keyword evidence="4" id="KW-1185">Reference proteome</keyword>
<dbReference type="GO" id="GO:0043332">
    <property type="term" value="C:mating projection tip"/>
    <property type="evidence" value="ECO:0007669"/>
    <property type="project" value="TreeGrafter"/>
</dbReference>
<protein>
    <recommendedName>
        <fullName evidence="2">BAR domain-containing protein</fullName>
    </recommendedName>
</protein>
<evidence type="ECO:0000313" key="4">
    <source>
        <dbReference type="Proteomes" id="UP000095023"/>
    </source>
</evidence>
<dbReference type="GO" id="GO:0030479">
    <property type="term" value="C:actin cortical patch"/>
    <property type="evidence" value="ECO:0007669"/>
    <property type="project" value="TreeGrafter"/>
</dbReference>
<accession>A0A1E4TIS6</accession>
<evidence type="ECO:0000259" key="2">
    <source>
        <dbReference type="Pfam" id="PF03114"/>
    </source>
</evidence>
<dbReference type="Proteomes" id="UP000095023">
    <property type="component" value="Unassembled WGS sequence"/>
</dbReference>
<dbReference type="InterPro" id="IPR046982">
    <property type="entry name" value="BIN3/RVS161-like"/>
</dbReference>
<dbReference type="Gene3D" id="1.20.1270.60">
    <property type="entry name" value="Arfaptin homology (AH) domain/BAR domain"/>
    <property type="match status" value="1"/>
</dbReference>
<dbReference type="GO" id="GO:0031097">
    <property type="term" value="C:medial cortex"/>
    <property type="evidence" value="ECO:0007669"/>
    <property type="project" value="TreeGrafter"/>
</dbReference>
<gene>
    <name evidence="3" type="ORF">CANCADRAFT_55489</name>
</gene>
<feature type="domain" description="BAR" evidence="2">
    <location>
        <begin position="30"/>
        <end position="222"/>
    </location>
</feature>
<dbReference type="EMBL" id="KV453841">
    <property type="protein sequence ID" value="ODV91662.1"/>
    <property type="molecule type" value="Genomic_DNA"/>
</dbReference>
<sequence>MNQVSDKWNGAKKAFARTPHMFIGNKSKEDPLIIEWSKDLVVASTGLSEIAHDCKNFVNAWQSILSGQLTYSGAIHTVYDDIPDERPDVDNGTTPEETMNRLDNYIDAMETLHERAEPLIQLLHVRIVQPCEAAHEHVEAALKELKKRAHKKIDYDRHLETVEKLQKKKPLSDKDRLALDKADIELKHSTRIFNEHDKAIREMVPRLITLLEDLTSSLLTQMTMLLSDLFRRMQDTVQSYAAISGLIRSGIVDSDGGEIQDGSHGLYIPAVEDIENTWKEKVSPIVEQIESQFRILLDSEVGSTKSLSKTLVSSTTKGVTKAGQFTLSGAKSAAQSTRDLKRRKLRAADPINGIFRYSSIRLEELTTNGKKLDVKVTADLDESQDDEVSEATDSLMGTTISEPKSSGVDSTDSRKLEEKLSTPDLSKNTPVTPQNELPSDPMSNPELLSNPSPLVDSLEFGESRSK</sequence>
<evidence type="ECO:0000256" key="1">
    <source>
        <dbReference type="SAM" id="MobiDB-lite"/>
    </source>
</evidence>
<dbReference type="GO" id="GO:0097320">
    <property type="term" value="P:plasma membrane tubulation"/>
    <property type="evidence" value="ECO:0007669"/>
    <property type="project" value="TreeGrafter"/>
</dbReference>
<feature type="compositionally biased region" description="Polar residues" evidence="1">
    <location>
        <begin position="391"/>
        <end position="410"/>
    </location>
</feature>
<organism evidence="3 4">
    <name type="scientific">Tortispora caseinolytica NRRL Y-17796</name>
    <dbReference type="NCBI Taxonomy" id="767744"/>
    <lineage>
        <taxon>Eukaryota</taxon>
        <taxon>Fungi</taxon>
        <taxon>Dikarya</taxon>
        <taxon>Ascomycota</taxon>
        <taxon>Saccharomycotina</taxon>
        <taxon>Trigonopsidomycetes</taxon>
        <taxon>Trigonopsidales</taxon>
        <taxon>Trigonopsidaceae</taxon>
        <taxon>Tortispora</taxon>
    </lineage>
</organism>
<dbReference type="AlphaFoldDB" id="A0A1E4TIS6"/>
<dbReference type="OrthoDB" id="10255128at2759"/>
<dbReference type="InterPro" id="IPR004148">
    <property type="entry name" value="BAR_dom"/>
</dbReference>
<dbReference type="SUPFAM" id="SSF103657">
    <property type="entry name" value="BAR/IMD domain-like"/>
    <property type="match status" value="1"/>
</dbReference>
<dbReference type="GO" id="GO:0006897">
    <property type="term" value="P:endocytosis"/>
    <property type="evidence" value="ECO:0007669"/>
    <property type="project" value="InterPro"/>
</dbReference>
<feature type="region of interest" description="Disordered" evidence="1">
    <location>
        <begin position="382"/>
        <end position="466"/>
    </location>
</feature>
<dbReference type="GO" id="GO:0051666">
    <property type="term" value="P:actin cortical patch localization"/>
    <property type="evidence" value="ECO:0007669"/>
    <property type="project" value="InterPro"/>
</dbReference>
<dbReference type="GO" id="GO:1990528">
    <property type="term" value="C:Rvs161p-Rvs167p complex"/>
    <property type="evidence" value="ECO:0007669"/>
    <property type="project" value="TreeGrafter"/>
</dbReference>
<feature type="compositionally biased region" description="Basic and acidic residues" evidence="1">
    <location>
        <begin position="411"/>
        <end position="421"/>
    </location>
</feature>
<feature type="compositionally biased region" description="Polar residues" evidence="1">
    <location>
        <begin position="423"/>
        <end position="437"/>
    </location>
</feature>
<dbReference type="PANTHER" id="PTHR47174">
    <property type="entry name" value="BRIDGING INTEGRATOR 3"/>
    <property type="match status" value="1"/>
</dbReference>
<dbReference type="InterPro" id="IPR027267">
    <property type="entry name" value="AH/BAR_dom_sf"/>
</dbReference>
<evidence type="ECO:0000313" key="3">
    <source>
        <dbReference type="EMBL" id="ODV91662.1"/>
    </source>
</evidence>
<reference evidence="4" key="1">
    <citation type="submission" date="2016-02" db="EMBL/GenBank/DDBJ databases">
        <title>Comparative genomics of biotechnologically important yeasts.</title>
        <authorList>
            <consortium name="DOE Joint Genome Institute"/>
            <person name="Riley R."/>
            <person name="Haridas S."/>
            <person name="Wolfe K.H."/>
            <person name="Lopes M.R."/>
            <person name="Hittinger C.T."/>
            <person name="Goker M."/>
            <person name="Salamov A."/>
            <person name="Wisecaver J."/>
            <person name="Long T.M."/>
            <person name="Aerts A.L."/>
            <person name="Barry K."/>
            <person name="Choi C."/>
            <person name="Clum A."/>
            <person name="Coughlan A.Y."/>
            <person name="Deshpande S."/>
            <person name="Douglass A.P."/>
            <person name="Hanson S.J."/>
            <person name="Klenk H.-P."/>
            <person name="Labutti K."/>
            <person name="Lapidus A."/>
            <person name="Lindquist E."/>
            <person name="Lipzen A."/>
            <person name="Meier-Kolthoff J.P."/>
            <person name="Ohm R.A."/>
            <person name="Otillar R.P."/>
            <person name="Pangilinan J."/>
            <person name="Peng Y."/>
            <person name="Rokas A."/>
            <person name="Rosa C.A."/>
            <person name="Scheuner C."/>
            <person name="Sibirny A.A."/>
            <person name="Slot J.C."/>
            <person name="Stielow J.B."/>
            <person name="Sun H."/>
            <person name="Kurtzman C.P."/>
            <person name="Blackwell M."/>
            <person name="Jeffries T.W."/>
            <person name="Grigoriev I.V."/>
        </authorList>
    </citation>
    <scope>NUCLEOTIDE SEQUENCE [LARGE SCALE GENOMIC DNA]</scope>
    <source>
        <strain evidence="4">NRRL Y-17796</strain>
    </source>
</reference>
<dbReference type="PANTHER" id="PTHR47174:SF1">
    <property type="entry name" value="REDUCED VIABILITY UPON STARVATION PROTEIN 167"/>
    <property type="match status" value="1"/>
</dbReference>
<name>A0A1E4TIS6_9ASCO</name>
<dbReference type="GO" id="GO:0008289">
    <property type="term" value="F:lipid binding"/>
    <property type="evidence" value="ECO:0007669"/>
    <property type="project" value="TreeGrafter"/>
</dbReference>
<dbReference type="Pfam" id="PF03114">
    <property type="entry name" value="BAR"/>
    <property type="match status" value="1"/>
</dbReference>